<dbReference type="Proteomes" id="UP000466431">
    <property type="component" value="Chromosome"/>
</dbReference>
<keyword evidence="2" id="KW-1185">Reference proteome</keyword>
<dbReference type="OrthoDB" id="128600at2"/>
<sequence>MANVKTRVARVAEAVLAEQGAVRPVDVLVGVGWLAQPNVERWERGRVPSLDRCVQVDAAKVAEAAAALHDWAQERGLEQRDGDYGDLVFTTDGDPEVERAYRTYWASAAYVDSCAQPRRPREIVVISPHNSWECSSCGEEGDFLLKGRTGTLCLDCADLGHLEFLPAGDAALTRRAKKASRLSAVVVRWSRRRHRYERQGILAEPAAIEQAARECLSDAELRDRRRDRDRIRRAEDDVRFQGGFAAAIREQFPGCPPDRAEAIALHAAARGSGRVGRSAAARALDPDAVRLAVAASVRHLDTDYDDLLMSGVERDTARAQVYDRVEDVLNAWRDGVALLDT</sequence>
<dbReference type="PANTHER" id="PTHR38113:SF2">
    <property type="entry name" value="DUF2293 DOMAIN-CONTAINING PROTEIN"/>
    <property type="match status" value="1"/>
</dbReference>
<gene>
    <name evidence="1" type="ORF">MCEL_24260</name>
</gene>
<dbReference type="STRING" id="1249101.BST21_17955"/>
<dbReference type="Pfam" id="PF10056">
    <property type="entry name" value="DUF2293"/>
    <property type="match status" value="1"/>
</dbReference>
<evidence type="ECO:0000313" key="2">
    <source>
        <dbReference type="Proteomes" id="UP000466431"/>
    </source>
</evidence>
<dbReference type="EMBL" id="AP022591">
    <property type="protein sequence ID" value="BBY44131.1"/>
    <property type="molecule type" value="Genomic_DNA"/>
</dbReference>
<accession>A0A1X0BQ81</accession>
<dbReference type="PANTHER" id="PTHR38113">
    <property type="match status" value="1"/>
</dbReference>
<name>A0A1X0BQ81_MYCCF</name>
<proteinExistence type="predicted"/>
<dbReference type="RefSeq" id="WP_083005298.1">
    <property type="nucleotide sequence ID" value="NZ_AP022591.1"/>
</dbReference>
<dbReference type="AlphaFoldDB" id="A0A1X0BQ81"/>
<evidence type="ECO:0000313" key="1">
    <source>
        <dbReference type="EMBL" id="BBY44131.1"/>
    </source>
</evidence>
<dbReference type="InterPro" id="IPR018744">
    <property type="entry name" value="DUF2293"/>
</dbReference>
<reference evidence="1 2" key="1">
    <citation type="journal article" date="2019" name="Emerg. Microbes Infect.">
        <title>Comprehensive subspecies identification of 175 nontuberculous mycobacteria species based on 7547 genomic profiles.</title>
        <authorList>
            <person name="Matsumoto Y."/>
            <person name="Kinjo T."/>
            <person name="Motooka D."/>
            <person name="Nabeya D."/>
            <person name="Jung N."/>
            <person name="Uechi K."/>
            <person name="Horii T."/>
            <person name="Iida T."/>
            <person name="Fujita J."/>
            <person name="Nakamura S."/>
        </authorList>
    </citation>
    <scope>NUCLEOTIDE SEQUENCE [LARGE SCALE GENOMIC DNA]</scope>
    <source>
        <strain evidence="1 2">JCM 18439</strain>
    </source>
</reference>
<organism evidence="1 2">
    <name type="scientific">Mycolicibacterium celeriflavum</name>
    <name type="common">Mycobacterium celeriflavum</name>
    <dbReference type="NCBI Taxonomy" id="1249101"/>
    <lineage>
        <taxon>Bacteria</taxon>
        <taxon>Bacillati</taxon>
        <taxon>Actinomycetota</taxon>
        <taxon>Actinomycetes</taxon>
        <taxon>Mycobacteriales</taxon>
        <taxon>Mycobacteriaceae</taxon>
        <taxon>Mycolicibacterium</taxon>
    </lineage>
</organism>
<dbReference type="KEGG" id="mcee:MCEL_24260"/>
<protein>
    <submittedName>
        <fullName evidence="1">Uncharacterized protein</fullName>
    </submittedName>
</protein>